<dbReference type="PROSITE" id="PS51725">
    <property type="entry name" value="ABM"/>
    <property type="match status" value="1"/>
</dbReference>
<reference evidence="2 3" key="1">
    <citation type="journal article" date="2013" name="Environ. Microbiol.">
        <title>Complete genome, catabolic sub-proteomes and key-metabolites of Desulfobacula toluolica Tol2, a marine, aromatic compound-degrading, sulfate-reducing bacterium.</title>
        <authorList>
            <person name="Wohlbrand L."/>
            <person name="Jacob J.H."/>
            <person name="Kube M."/>
            <person name="Mussmann M."/>
            <person name="Jarling R."/>
            <person name="Beck A."/>
            <person name="Amann R."/>
            <person name="Wilkes H."/>
            <person name="Reinhardt R."/>
            <person name="Rabus R."/>
        </authorList>
    </citation>
    <scope>NUCLEOTIDE SEQUENCE [LARGE SCALE GENOMIC DNA]</scope>
    <source>
        <strain evidence="3">DSM 7467 / Tol2</strain>
    </source>
</reference>
<dbReference type="PANTHER" id="PTHR33336">
    <property type="entry name" value="QUINOL MONOOXYGENASE YGIN-RELATED"/>
    <property type="match status" value="1"/>
</dbReference>
<dbReference type="AlphaFoldDB" id="K0NJW2"/>
<dbReference type="Proteomes" id="UP000007347">
    <property type="component" value="Chromosome"/>
</dbReference>
<dbReference type="InterPro" id="IPR007138">
    <property type="entry name" value="ABM_dom"/>
</dbReference>
<keyword evidence="3" id="KW-1185">Reference proteome</keyword>
<dbReference type="Gene3D" id="3.30.70.100">
    <property type="match status" value="1"/>
</dbReference>
<proteinExistence type="predicted"/>
<keyword evidence="2" id="KW-0560">Oxidoreductase</keyword>
<evidence type="ECO:0000313" key="3">
    <source>
        <dbReference type="Proteomes" id="UP000007347"/>
    </source>
</evidence>
<keyword evidence="2" id="KW-0503">Monooxygenase</keyword>
<dbReference type="PANTHER" id="PTHR33336:SF15">
    <property type="entry name" value="ABM DOMAIN-CONTAINING PROTEIN"/>
    <property type="match status" value="1"/>
</dbReference>
<dbReference type="KEGG" id="dto:TOL2_C09820"/>
<feature type="domain" description="ABM" evidence="1">
    <location>
        <begin position="5"/>
        <end position="93"/>
    </location>
</feature>
<dbReference type="InterPro" id="IPR050744">
    <property type="entry name" value="AI-2_Isomerase_LsrG"/>
</dbReference>
<name>K0NJW2_DESTT</name>
<dbReference type="SUPFAM" id="SSF54909">
    <property type="entry name" value="Dimeric alpha+beta barrel"/>
    <property type="match status" value="1"/>
</dbReference>
<evidence type="ECO:0000313" key="2">
    <source>
        <dbReference type="EMBL" id="CCK79147.1"/>
    </source>
</evidence>
<evidence type="ECO:0000259" key="1">
    <source>
        <dbReference type="PROSITE" id="PS51725"/>
    </source>
</evidence>
<dbReference type="GO" id="GO:0004497">
    <property type="term" value="F:monooxygenase activity"/>
    <property type="evidence" value="ECO:0007669"/>
    <property type="project" value="UniProtKB-KW"/>
</dbReference>
<sequence length="113" mass="12764">MIVMIVVRITLNVRAEKQMELLQTLLSLIEPVKKEKGCKSYAIFCDIKDKNSFCIMEEWTTQKDLNRHLKSLRFGVLLGTKPLLQKPPIVRIHTKAGVQGMAAVEEARAQGGE</sequence>
<dbReference type="EMBL" id="FO203503">
    <property type="protein sequence ID" value="CCK79147.1"/>
    <property type="molecule type" value="Genomic_DNA"/>
</dbReference>
<protein>
    <submittedName>
        <fullName evidence="2">Putative antibiotic biosynthesis monooxygenase</fullName>
    </submittedName>
</protein>
<dbReference type="STRING" id="651182.TOL2_C09820"/>
<dbReference type="Pfam" id="PF03992">
    <property type="entry name" value="ABM"/>
    <property type="match status" value="1"/>
</dbReference>
<dbReference type="HOGENOM" id="CLU_131496_8_0_7"/>
<dbReference type="InterPro" id="IPR011008">
    <property type="entry name" value="Dimeric_a/b-barrel"/>
</dbReference>
<organism evidence="2 3">
    <name type="scientific">Desulfobacula toluolica (strain DSM 7467 / Tol2)</name>
    <dbReference type="NCBI Taxonomy" id="651182"/>
    <lineage>
        <taxon>Bacteria</taxon>
        <taxon>Pseudomonadati</taxon>
        <taxon>Thermodesulfobacteriota</taxon>
        <taxon>Desulfobacteria</taxon>
        <taxon>Desulfobacterales</taxon>
        <taxon>Desulfobacteraceae</taxon>
        <taxon>Desulfobacula</taxon>
    </lineage>
</organism>
<gene>
    <name evidence="2" type="ordered locus">TOL2_C09820</name>
</gene>
<accession>K0NJW2</accession>